<reference evidence="2 3" key="1">
    <citation type="submission" date="2018-03" db="EMBL/GenBank/DDBJ databases">
        <authorList>
            <person name="Keele B.F."/>
        </authorList>
    </citation>
    <scope>NUCLEOTIDE SEQUENCE [LARGE SCALE GENOMIC DNA]</scope>
    <source>
        <strain evidence="2">ZCTH4_d</strain>
    </source>
</reference>
<name>A0A3E0K5Z7_9BACI</name>
<dbReference type="EMBL" id="QEWE01000014">
    <property type="protein sequence ID" value="REJ29351.1"/>
    <property type="molecule type" value="Genomic_DNA"/>
</dbReference>
<organism evidence="2 3">
    <name type="scientific">Caldibacillus debilis</name>
    <dbReference type="NCBI Taxonomy" id="301148"/>
    <lineage>
        <taxon>Bacteria</taxon>
        <taxon>Bacillati</taxon>
        <taxon>Bacillota</taxon>
        <taxon>Bacilli</taxon>
        <taxon>Bacillales</taxon>
        <taxon>Bacillaceae</taxon>
        <taxon>Caldibacillus</taxon>
    </lineage>
</organism>
<gene>
    <name evidence="2" type="ORF">C6P37_05190</name>
</gene>
<feature type="compositionally biased region" description="Basic and acidic residues" evidence="1">
    <location>
        <begin position="1"/>
        <end position="10"/>
    </location>
</feature>
<dbReference type="AlphaFoldDB" id="A0A3E0K5Z7"/>
<accession>A0A3E0K5Z7</accession>
<feature type="region of interest" description="Disordered" evidence="1">
    <location>
        <begin position="1"/>
        <end position="46"/>
    </location>
</feature>
<protein>
    <submittedName>
        <fullName evidence="2">Uncharacterized protein</fullName>
    </submittedName>
</protein>
<evidence type="ECO:0000313" key="2">
    <source>
        <dbReference type="EMBL" id="REJ29351.1"/>
    </source>
</evidence>
<comment type="caution">
    <text evidence="2">The sequence shown here is derived from an EMBL/GenBank/DDBJ whole genome shotgun (WGS) entry which is preliminary data.</text>
</comment>
<dbReference type="Proteomes" id="UP000257014">
    <property type="component" value="Unassembled WGS sequence"/>
</dbReference>
<evidence type="ECO:0000313" key="3">
    <source>
        <dbReference type="Proteomes" id="UP000257014"/>
    </source>
</evidence>
<evidence type="ECO:0000256" key="1">
    <source>
        <dbReference type="SAM" id="MobiDB-lite"/>
    </source>
</evidence>
<proteinExistence type="predicted"/>
<sequence>MEKEENEKGRPPARKGPFSARDGKVESSIPPNMGDAPEPSPACGAARRSCPEGFILSRCRPNI</sequence>